<comment type="caution">
    <text evidence="1">The sequence shown here is derived from an EMBL/GenBank/DDBJ whole genome shotgun (WGS) entry which is preliminary data.</text>
</comment>
<gene>
    <name evidence="1" type="ORF">BVER_02423</name>
</gene>
<name>A0A0L0MEH6_9BURK</name>
<sequence length="188" mass="20118">MKLLDDASSHASFRMSRRGFVLSSVALATLALAKPQAIVFASDADFQSGPFMIVSRLVSADALDLRTAQALYGALSKKTNFDANLRALANLASVAGTTVETLAAQLDATQQHALRDTLNQVVSAWYLGIVDNKTYAYQSELMYRPTADVLSPPSYARGPAELGHVHSSGTRLVKAAVIAYLASDLRIT</sequence>
<keyword evidence="2" id="KW-1185">Reference proteome</keyword>
<proteinExistence type="predicted"/>
<dbReference type="Pfam" id="PF12318">
    <property type="entry name" value="FAD-SLDH"/>
    <property type="match status" value="1"/>
</dbReference>
<dbReference type="PATRIC" id="fig|242163.4.peg.6195"/>
<dbReference type="OrthoDB" id="8722893at2"/>
<dbReference type="GO" id="GO:0047843">
    <property type="term" value="F:dehydrogluconate dehydrogenase activity"/>
    <property type="evidence" value="ECO:0007669"/>
    <property type="project" value="UniProtKB-EC"/>
</dbReference>
<dbReference type="AlphaFoldDB" id="A0A0L0MEH6"/>
<keyword evidence="1" id="KW-0560">Oxidoreductase</keyword>
<dbReference type="EMBL" id="LFJJ01000065">
    <property type="protein sequence ID" value="KND60384.1"/>
    <property type="molecule type" value="Genomic_DNA"/>
</dbReference>
<organism evidence="1 2">
    <name type="scientific">Candidatus Burkholderia verschuerenii</name>
    <dbReference type="NCBI Taxonomy" id="242163"/>
    <lineage>
        <taxon>Bacteria</taxon>
        <taxon>Pseudomonadati</taxon>
        <taxon>Pseudomonadota</taxon>
        <taxon>Betaproteobacteria</taxon>
        <taxon>Burkholderiales</taxon>
        <taxon>Burkholderiaceae</taxon>
        <taxon>Burkholderia</taxon>
    </lineage>
</organism>
<dbReference type="InterPro" id="IPR024651">
    <property type="entry name" value="FAD-SLDH_ssu"/>
</dbReference>
<accession>A0A0L0MEH6</accession>
<reference evidence="2" key="1">
    <citation type="submission" date="2015-06" db="EMBL/GenBank/DDBJ databases">
        <title>Comparative genomics of Burkholderia leaf nodule symbionts.</title>
        <authorList>
            <person name="Carlier A."/>
            <person name="Eberl L."/>
            <person name="Pinto-Carbo M."/>
        </authorList>
    </citation>
    <scope>NUCLEOTIDE SEQUENCE [LARGE SCALE GENOMIC DNA]</scope>
    <source>
        <strain evidence="2">UZHbot4</strain>
    </source>
</reference>
<evidence type="ECO:0000313" key="1">
    <source>
        <dbReference type="EMBL" id="KND60384.1"/>
    </source>
</evidence>
<evidence type="ECO:0000313" key="2">
    <source>
        <dbReference type="Proteomes" id="UP000036959"/>
    </source>
</evidence>
<protein>
    <submittedName>
        <fullName evidence="1">2-Keto-D-gluconate dehydrogenase, membrane-bound, gamma subunit</fullName>
        <ecNumber evidence="1">1.1.99.4</ecNumber>
    </submittedName>
</protein>
<dbReference type="EC" id="1.1.99.4" evidence="1"/>
<dbReference type="Proteomes" id="UP000036959">
    <property type="component" value="Unassembled WGS sequence"/>
</dbReference>